<dbReference type="PANTHER" id="PTHR10986">
    <property type="entry name" value="39S RIBOSOMAL PROTEIN L20"/>
    <property type="match status" value="1"/>
</dbReference>
<comment type="function">
    <text evidence="4">Binds directly to 23S ribosomal RNA and is necessary for the in vitro assembly process of the 50S ribosomal subunit. It is not involved in the protein synthesizing functions of that subunit.</text>
</comment>
<reference evidence="6" key="1">
    <citation type="submission" date="2021-09" db="EMBL/GenBank/DDBJ databases">
        <authorList>
            <person name="Maciszewski K."/>
            <person name="Dabbagh N."/>
            <person name="Preisfeld A."/>
            <person name="Karnkowska A."/>
        </authorList>
    </citation>
    <scope>NUCLEOTIDE SEQUENCE</scope>
</reference>
<dbReference type="FunFam" id="1.10.1900.20:FF:000001">
    <property type="entry name" value="50S ribosomal protein L20"/>
    <property type="match status" value="1"/>
</dbReference>
<dbReference type="SUPFAM" id="SSF74731">
    <property type="entry name" value="Ribosomal protein L20"/>
    <property type="match status" value="1"/>
</dbReference>
<evidence type="ECO:0000313" key="6">
    <source>
        <dbReference type="EMBL" id="UXD06247.1"/>
    </source>
</evidence>
<dbReference type="InterPro" id="IPR035566">
    <property type="entry name" value="Ribosomal_protein_bL20_C"/>
</dbReference>
<dbReference type="GO" id="GO:0019843">
    <property type="term" value="F:rRNA binding"/>
    <property type="evidence" value="ECO:0007669"/>
    <property type="project" value="UniProtKB-UniRule"/>
</dbReference>
<accession>A0A977K932</accession>
<keyword evidence="2 4" id="KW-0689">Ribosomal protein</keyword>
<name>A0A977K932_9EUGL</name>
<dbReference type="PRINTS" id="PR00062">
    <property type="entry name" value="RIBOSOMALL20"/>
</dbReference>
<dbReference type="AlphaFoldDB" id="A0A977K932"/>
<evidence type="ECO:0000256" key="2">
    <source>
        <dbReference type="ARBA" id="ARBA00022980"/>
    </source>
</evidence>
<dbReference type="GO" id="GO:0006412">
    <property type="term" value="P:translation"/>
    <property type="evidence" value="ECO:0007669"/>
    <property type="project" value="InterPro"/>
</dbReference>
<evidence type="ECO:0000256" key="3">
    <source>
        <dbReference type="ARBA" id="ARBA00023274"/>
    </source>
</evidence>
<keyword evidence="6" id="KW-0934">Plastid</keyword>
<dbReference type="GO" id="GO:1990904">
    <property type="term" value="C:ribonucleoprotein complex"/>
    <property type="evidence" value="ECO:0007669"/>
    <property type="project" value="UniProtKB-KW"/>
</dbReference>
<keyword evidence="4" id="KW-0699">rRNA-binding</keyword>
<sequence>MTRVKRGSIARQYRKKILKLNKGFKGSHSTLFRVAKQQNMRSLQYAYFDRRRRKRDFRSLWIKRINASTRLRNMCYSQFIHKLKAINVFLNRKVLSQICIQDSKSFNVILNLVS</sequence>
<keyword evidence="6" id="KW-0150">Chloroplast</keyword>
<reference evidence="6" key="2">
    <citation type="journal article" date="2022" name="Mol. Phylogenet. Evol.">
        <title>Maturyoshka: A maturase inside a maturase, and other peculiarities of the novel chloroplast genomes of marine euglenophytes.</title>
        <authorList>
            <person name="Maciszewski K."/>
            <person name="Dabbagh N."/>
            <person name="Preisfeld A."/>
            <person name="Karnkowska A."/>
        </authorList>
    </citation>
    <scope>NUCLEOTIDE SEQUENCE</scope>
</reference>
<geneLocation type="chloroplast" evidence="6"/>
<dbReference type="GO" id="GO:0003735">
    <property type="term" value="F:structural constituent of ribosome"/>
    <property type="evidence" value="ECO:0007669"/>
    <property type="project" value="InterPro"/>
</dbReference>
<dbReference type="EMBL" id="OK136183">
    <property type="protein sequence ID" value="UXD06247.1"/>
    <property type="molecule type" value="Genomic_DNA"/>
</dbReference>
<evidence type="ECO:0000256" key="4">
    <source>
        <dbReference type="HAMAP-Rule" id="MF_00382"/>
    </source>
</evidence>
<dbReference type="GO" id="GO:0005840">
    <property type="term" value="C:ribosome"/>
    <property type="evidence" value="ECO:0007669"/>
    <property type="project" value="UniProtKB-KW"/>
</dbReference>
<dbReference type="NCBIfam" id="TIGR01032">
    <property type="entry name" value="rplT_bact"/>
    <property type="match status" value="1"/>
</dbReference>
<proteinExistence type="inferred from homology"/>
<dbReference type="HAMAP" id="MF_00382">
    <property type="entry name" value="Ribosomal_bL20"/>
    <property type="match status" value="1"/>
</dbReference>
<protein>
    <recommendedName>
        <fullName evidence="4">Large ribosomal subunit protein bL20c</fullName>
    </recommendedName>
</protein>
<dbReference type="Pfam" id="PF00453">
    <property type="entry name" value="Ribosomal_L20"/>
    <property type="match status" value="1"/>
</dbReference>
<dbReference type="Gene3D" id="1.10.1900.20">
    <property type="entry name" value="Ribosomal protein L20"/>
    <property type="match status" value="1"/>
</dbReference>
<dbReference type="InterPro" id="IPR005813">
    <property type="entry name" value="Ribosomal_bL20"/>
</dbReference>
<gene>
    <name evidence="4" type="primary">rpl20</name>
</gene>
<keyword evidence="3 4" id="KW-0687">Ribonucleoprotein</keyword>
<comment type="subcellular location">
    <subcellularLocation>
        <location evidence="4">Plastid</location>
        <location evidence="4">Chloroplast</location>
    </subcellularLocation>
</comment>
<dbReference type="GO" id="GO:0009507">
    <property type="term" value="C:chloroplast"/>
    <property type="evidence" value="ECO:0007669"/>
    <property type="project" value="UniProtKB-SubCell"/>
</dbReference>
<keyword evidence="4" id="KW-0694">RNA-binding</keyword>
<dbReference type="Gene3D" id="6.10.160.10">
    <property type="match status" value="1"/>
</dbReference>
<dbReference type="GO" id="GO:0000027">
    <property type="term" value="P:ribosomal large subunit assembly"/>
    <property type="evidence" value="ECO:0007669"/>
    <property type="project" value="UniProtKB-UniRule"/>
</dbReference>
<comment type="similarity">
    <text evidence="1 4 5">Belongs to the bacterial ribosomal protein bL20 family.</text>
</comment>
<dbReference type="CDD" id="cd07026">
    <property type="entry name" value="Ribosomal_L20"/>
    <property type="match status" value="1"/>
</dbReference>
<evidence type="ECO:0000256" key="5">
    <source>
        <dbReference type="RuleBase" id="RU000561"/>
    </source>
</evidence>
<organism evidence="6">
    <name type="scientific">Eutreptia sp. CCAC 1914B</name>
    <dbReference type="NCBI Taxonomy" id="2979827"/>
    <lineage>
        <taxon>Eukaryota</taxon>
        <taxon>Discoba</taxon>
        <taxon>Euglenozoa</taxon>
        <taxon>Euglenida</taxon>
        <taxon>Spirocuta</taxon>
        <taxon>Euglenophyceae</taxon>
        <taxon>Eutreptiales</taxon>
        <taxon>Eutreptiaceae</taxon>
        <taxon>Eutreptia</taxon>
    </lineage>
</organism>
<evidence type="ECO:0000256" key="1">
    <source>
        <dbReference type="ARBA" id="ARBA00007698"/>
    </source>
</evidence>